<feature type="transmembrane region" description="Helical" evidence="1">
    <location>
        <begin position="160"/>
        <end position="180"/>
    </location>
</feature>
<keyword evidence="1" id="KW-0812">Transmembrane</keyword>
<feature type="chain" id="PRO_5031527073" evidence="2">
    <location>
        <begin position="25"/>
        <end position="230"/>
    </location>
</feature>
<keyword evidence="1" id="KW-0472">Membrane</keyword>
<dbReference type="PROSITE" id="PS51257">
    <property type="entry name" value="PROKAR_LIPOPROTEIN"/>
    <property type="match status" value="1"/>
</dbReference>
<dbReference type="EMBL" id="HBIX01034994">
    <property type="protein sequence ID" value="CAE0730088.1"/>
    <property type="molecule type" value="Transcribed_RNA"/>
</dbReference>
<organism evidence="3">
    <name type="scientific">Pseudo-nitzschia australis</name>
    <dbReference type="NCBI Taxonomy" id="44445"/>
    <lineage>
        <taxon>Eukaryota</taxon>
        <taxon>Sar</taxon>
        <taxon>Stramenopiles</taxon>
        <taxon>Ochrophyta</taxon>
        <taxon>Bacillariophyta</taxon>
        <taxon>Bacillariophyceae</taxon>
        <taxon>Bacillariophycidae</taxon>
        <taxon>Bacillariales</taxon>
        <taxon>Bacillariaceae</taxon>
        <taxon>Pseudo-nitzschia</taxon>
    </lineage>
</organism>
<evidence type="ECO:0000256" key="1">
    <source>
        <dbReference type="SAM" id="Phobius"/>
    </source>
</evidence>
<proteinExistence type="predicted"/>
<keyword evidence="2" id="KW-0732">Signal</keyword>
<evidence type="ECO:0000313" key="3">
    <source>
        <dbReference type="EMBL" id="CAE0730088.1"/>
    </source>
</evidence>
<evidence type="ECO:0000256" key="2">
    <source>
        <dbReference type="SAM" id="SignalP"/>
    </source>
</evidence>
<sequence>MKTMISTIRLASILALYLIPTSTASCPGFKLGTTTCNSGIFSRSTISASCADDGKVAITGTVTAPSDFDDAEVTFVPCIRSTGVCFDDYGLEGGNICDFISSSDGSDCGSAGIYTIDQEFDIPEEVTDHSWLMRLVTIRVLINDEEACTQNATTTASSSAFMATGMASLFAVGSLSLYFMRRRKRPLVVLSEESYAYYADQHVGRFVQMNDLSPSISSVGNAGGFSVAMG</sequence>
<feature type="signal peptide" evidence="2">
    <location>
        <begin position="1"/>
        <end position="24"/>
    </location>
</feature>
<protein>
    <submittedName>
        <fullName evidence="3">Uncharacterized protein</fullName>
    </submittedName>
</protein>
<name>A0A7S4AX97_9STRA</name>
<accession>A0A7S4AX97</accession>
<dbReference type="AlphaFoldDB" id="A0A7S4AX97"/>
<gene>
    <name evidence="3" type="ORF">PAUS00366_LOCUS22874</name>
</gene>
<keyword evidence="1" id="KW-1133">Transmembrane helix</keyword>
<reference evidence="3" key="1">
    <citation type="submission" date="2021-01" db="EMBL/GenBank/DDBJ databases">
        <authorList>
            <person name="Corre E."/>
            <person name="Pelletier E."/>
            <person name="Niang G."/>
            <person name="Scheremetjew M."/>
            <person name="Finn R."/>
            <person name="Kale V."/>
            <person name="Holt S."/>
            <person name="Cochrane G."/>
            <person name="Meng A."/>
            <person name="Brown T."/>
            <person name="Cohen L."/>
        </authorList>
    </citation>
    <scope>NUCLEOTIDE SEQUENCE</scope>
    <source>
        <strain evidence="3">10249 10 AB</strain>
    </source>
</reference>